<feature type="transmembrane region" description="Helical" evidence="1">
    <location>
        <begin position="110"/>
        <end position="128"/>
    </location>
</feature>
<comment type="caution">
    <text evidence="2">The sequence shown here is derived from an EMBL/GenBank/DDBJ whole genome shotgun (WGS) entry which is preliminary data.</text>
</comment>
<evidence type="ECO:0000256" key="1">
    <source>
        <dbReference type="SAM" id="Phobius"/>
    </source>
</evidence>
<evidence type="ECO:0000313" key="2">
    <source>
        <dbReference type="EMBL" id="GHD32225.1"/>
    </source>
</evidence>
<feature type="transmembrane region" description="Helical" evidence="1">
    <location>
        <begin position="85"/>
        <end position="104"/>
    </location>
</feature>
<dbReference type="AlphaFoldDB" id="A0A918XIH6"/>
<feature type="transmembrane region" description="Helical" evidence="1">
    <location>
        <begin position="46"/>
        <end position="73"/>
    </location>
</feature>
<accession>A0A918XIH6</accession>
<dbReference type="Proteomes" id="UP000644693">
    <property type="component" value="Unassembled WGS sequence"/>
</dbReference>
<organism evidence="2 3">
    <name type="scientific">Parahalioglobus pacificus</name>
    <dbReference type="NCBI Taxonomy" id="930806"/>
    <lineage>
        <taxon>Bacteria</taxon>
        <taxon>Pseudomonadati</taxon>
        <taxon>Pseudomonadota</taxon>
        <taxon>Gammaproteobacteria</taxon>
        <taxon>Cellvibrionales</taxon>
        <taxon>Halieaceae</taxon>
        <taxon>Parahalioglobus</taxon>
    </lineage>
</organism>
<feature type="transmembrane region" description="Helical" evidence="1">
    <location>
        <begin position="206"/>
        <end position="228"/>
    </location>
</feature>
<feature type="transmembrane region" description="Helical" evidence="1">
    <location>
        <begin position="168"/>
        <end position="194"/>
    </location>
</feature>
<reference evidence="2" key="2">
    <citation type="submission" date="2020-09" db="EMBL/GenBank/DDBJ databases">
        <authorList>
            <person name="Sun Q."/>
            <person name="Kim S."/>
        </authorList>
    </citation>
    <scope>NUCLEOTIDE SEQUENCE</scope>
    <source>
        <strain evidence="2">KCTC 23430</strain>
    </source>
</reference>
<reference evidence="2" key="1">
    <citation type="journal article" date="2014" name="Int. J. Syst. Evol. Microbiol.">
        <title>Complete genome sequence of Corynebacterium casei LMG S-19264T (=DSM 44701T), isolated from a smear-ripened cheese.</title>
        <authorList>
            <consortium name="US DOE Joint Genome Institute (JGI-PGF)"/>
            <person name="Walter F."/>
            <person name="Albersmeier A."/>
            <person name="Kalinowski J."/>
            <person name="Ruckert C."/>
        </authorList>
    </citation>
    <scope>NUCLEOTIDE SEQUENCE</scope>
    <source>
        <strain evidence="2">KCTC 23430</strain>
    </source>
</reference>
<sequence>MPGQGSLDPALCEQLAALDSAAGNDARQVTPILDASGEPRSASSTLALYTGIGIGHILPGGLDHILFVLALFLGTTRLRDLVIQLSSFTVAHTATLGLAAAGVISPSGDVVEPLIAATIAFVAVENLLSKSSHRIRPVIVFFFGLLHGMGFAGFFGELGLPDGEFWSALIGFNIGVEIGQLSIVFLAYALFALWRSRTHINTPEKAFRTWIALPGSALIALTGLIWAIQRSGIL</sequence>
<keyword evidence="3" id="KW-1185">Reference proteome</keyword>
<keyword evidence="1" id="KW-0812">Transmembrane</keyword>
<dbReference type="EMBL" id="BMYM01000001">
    <property type="protein sequence ID" value="GHD32225.1"/>
    <property type="molecule type" value="Genomic_DNA"/>
</dbReference>
<evidence type="ECO:0008006" key="4">
    <source>
        <dbReference type="Google" id="ProtNLM"/>
    </source>
</evidence>
<name>A0A918XIH6_9GAMM</name>
<evidence type="ECO:0000313" key="3">
    <source>
        <dbReference type="Proteomes" id="UP000644693"/>
    </source>
</evidence>
<proteinExistence type="predicted"/>
<keyword evidence="1" id="KW-1133">Transmembrane helix</keyword>
<dbReference type="InterPro" id="IPR032809">
    <property type="entry name" value="Put_HupE_UreJ"/>
</dbReference>
<keyword evidence="1" id="KW-0472">Membrane</keyword>
<gene>
    <name evidence="2" type="ORF">GCM10007053_16100</name>
</gene>
<protein>
    <recommendedName>
        <fullName evidence="4">HupE/UreJ family protein</fullName>
    </recommendedName>
</protein>
<dbReference type="Pfam" id="PF13795">
    <property type="entry name" value="HupE_UreJ_2"/>
    <property type="match status" value="1"/>
</dbReference>
<feature type="transmembrane region" description="Helical" evidence="1">
    <location>
        <begin position="135"/>
        <end position="156"/>
    </location>
</feature>